<name>A0A8D9F3L9_9HEMI</name>
<evidence type="ECO:0000313" key="1">
    <source>
        <dbReference type="EMBL" id="CAG6775124.1"/>
    </source>
</evidence>
<dbReference type="AlphaFoldDB" id="A0A8D9F3L9"/>
<accession>A0A8D9F3L9</accession>
<organism evidence="1">
    <name type="scientific">Cacopsylla melanoneura</name>
    <dbReference type="NCBI Taxonomy" id="428564"/>
    <lineage>
        <taxon>Eukaryota</taxon>
        <taxon>Metazoa</taxon>
        <taxon>Ecdysozoa</taxon>
        <taxon>Arthropoda</taxon>
        <taxon>Hexapoda</taxon>
        <taxon>Insecta</taxon>
        <taxon>Pterygota</taxon>
        <taxon>Neoptera</taxon>
        <taxon>Paraneoptera</taxon>
        <taxon>Hemiptera</taxon>
        <taxon>Sternorrhyncha</taxon>
        <taxon>Psylloidea</taxon>
        <taxon>Psyllidae</taxon>
        <taxon>Psyllinae</taxon>
        <taxon>Cacopsylla</taxon>
    </lineage>
</organism>
<proteinExistence type="predicted"/>
<dbReference type="EMBL" id="HBUF01597353">
    <property type="protein sequence ID" value="CAG6775124.1"/>
    <property type="molecule type" value="Transcribed_RNA"/>
</dbReference>
<protein>
    <submittedName>
        <fullName evidence="1">Uncharacterized protein</fullName>
    </submittedName>
</protein>
<reference evidence="1" key="1">
    <citation type="submission" date="2021-05" db="EMBL/GenBank/DDBJ databases">
        <authorList>
            <person name="Alioto T."/>
            <person name="Alioto T."/>
            <person name="Gomez Garrido J."/>
        </authorList>
    </citation>
    <scope>NUCLEOTIDE SEQUENCE</scope>
</reference>
<sequence length="100" mass="11921">MILVNMNNIRDGHNRDIPEIMIVGTCPYHCSQERLCRITQEIKECIKEERCCFPPPTCVDYFYDQFLTNLEGDRKLKKKKMDTKHLRGMMMENRTEEGTF</sequence>